<dbReference type="PANTHER" id="PTHR33370:SF1">
    <property type="entry name" value="TRANSLATION INITIATION FACTOR IF-1, CHLOROPLASTIC"/>
    <property type="match status" value="1"/>
</dbReference>
<dbReference type="Gene3D" id="2.40.50.140">
    <property type="entry name" value="Nucleic acid-binding proteins"/>
    <property type="match status" value="1"/>
</dbReference>
<dbReference type="GO" id="GO:0005829">
    <property type="term" value="C:cytosol"/>
    <property type="evidence" value="ECO:0007669"/>
    <property type="project" value="TreeGrafter"/>
</dbReference>
<keyword evidence="4" id="KW-0699">rRNA-binding</keyword>
<evidence type="ECO:0000256" key="4">
    <source>
        <dbReference type="HAMAP-Rule" id="MF_00075"/>
    </source>
</evidence>
<comment type="subcellular location">
    <subcellularLocation>
        <location evidence="4">Cytoplasm</location>
    </subcellularLocation>
</comment>
<dbReference type="AlphaFoldDB" id="A0A1F7YA39"/>
<dbReference type="FunFam" id="2.40.50.140:FF:000002">
    <property type="entry name" value="Translation initiation factor IF-1"/>
    <property type="match status" value="1"/>
</dbReference>
<keyword evidence="4" id="KW-0694">RNA-binding</keyword>
<comment type="similarity">
    <text evidence="1 4">Belongs to the IF-1 family.</text>
</comment>
<evidence type="ECO:0000256" key="1">
    <source>
        <dbReference type="ARBA" id="ARBA00010939"/>
    </source>
</evidence>
<dbReference type="PROSITE" id="PS50832">
    <property type="entry name" value="S1_IF1_TYPE"/>
    <property type="match status" value="1"/>
</dbReference>
<dbReference type="CDD" id="cd04451">
    <property type="entry name" value="S1_IF1"/>
    <property type="match status" value="1"/>
</dbReference>
<sequence>MSKDTRNVVIDGTVLEALPNTMFMVELTDERKILTTLTGRMRRNFIRIFPGDRVKVEMTPYDTQRGRIVYKY</sequence>
<dbReference type="Proteomes" id="UP000178851">
    <property type="component" value="Unassembled WGS sequence"/>
</dbReference>
<dbReference type="GO" id="GO:0043022">
    <property type="term" value="F:ribosome binding"/>
    <property type="evidence" value="ECO:0007669"/>
    <property type="project" value="UniProtKB-UniRule"/>
</dbReference>
<keyword evidence="3 4" id="KW-0648">Protein biosynthesis</keyword>
<dbReference type="InterPro" id="IPR004368">
    <property type="entry name" value="TIF_IF1"/>
</dbReference>
<evidence type="ECO:0000313" key="7">
    <source>
        <dbReference type="EMBL" id="OGM24187.1"/>
    </source>
</evidence>
<name>A0A1F7YA39_9BACT</name>
<protein>
    <recommendedName>
        <fullName evidence="4 5">Translation initiation factor IF-1</fullName>
    </recommendedName>
</protein>
<dbReference type="InterPro" id="IPR012340">
    <property type="entry name" value="NA-bd_OB-fold"/>
</dbReference>
<organism evidence="7 8">
    <name type="scientific">Candidatus Woesebacteria bacterium RIFCSPHIGHO2_01_FULL_39_28</name>
    <dbReference type="NCBI Taxonomy" id="1802496"/>
    <lineage>
        <taxon>Bacteria</taxon>
        <taxon>Candidatus Woeseibacteriota</taxon>
    </lineage>
</organism>
<evidence type="ECO:0000256" key="3">
    <source>
        <dbReference type="ARBA" id="ARBA00022917"/>
    </source>
</evidence>
<evidence type="ECO:0000313" key="8">
    <source>
        <dbReference type="Proteomes" id="UP000178851"/>
    </source>
</evidence>
<keyword evidence="4" id="KW-0963">Cytoplasm</keyword>
<dbReference type="NCBIfam" id="TIGR00008">
    <property type="entry name" value="infA"/>
    <property type="match status" value="1"/>
</dbReference>
<dbReference type="HAMAP" id="MF_00075">
    <property type="entry name" value="IF_1"/>
    <property type="match status" value="1"/>
</dbReference>
<proteinExistence type="inferred from homology"/>
<reference evidence="7 8" key="1">
    <citation type="journal article" date="2016" name="Nat. Commun.">
        <title>Thousands of microbial genomes shed light on interconnected biogeochemical processes in an aquifer system.</title>
        <authorList>
            <person name="Anantharaman K."/>
            <person name="Brown C.T."/>
            <person name="Hug L.A."/>
            <person name="Sharon I."/>
            <person name="Castelle C.J."/>
            <person name="Probst A.J."/>
            <person name="Thomas B.C."/>
            <person name="Singh A."/>
            <person name="Wilkins M.J."/>
            <person name="Karaoz U."/>
            <person name="Brodie E.L."/>
            <person name="Williams K.H."/>
            <person name="Hubbard S.S."/>
            <person name="Banfield J.F."/>
        </authorList>
    </citation>
    <scope>NUCLEOTIDE SEQUENCE [LARGE SCALE GENOMIC DNA]</scope>
</reference>
<dbReference type="Pfam" id="PF01176">
    <property type="entry name" value="eIF-1a"/>
    <property type="match status" value="1"/>
</dbReference>
<evidence type="ECO:0000256" key="5">
    <source>
        <dbReference type="NCBIfam" id="TIGR00008"/>
    </source>
</evidence>
<keyword evidence="2 4" id="KW-0396">Initiation factor</keyword>
<accession>A0A1F7YA39</accession>
<dbReference type="EMBL" id="MGGI01000033">
    <property type="protein sequence ID" value="OGM24187.1"/>
    <property type="molecule type" value="Genomic_DNA"/>
</dbReference>
<evidence type="ECO:0000256" key="2">
    <source>
        <dbReference type="ARBA" id="ARBA00022540"/>
    </source>
</evidence>
<dbReference type="GO" id="GO:0019843">
    <property type="term" value="F:rRNA binding"/>
    <property type="evidence" value="ECO:0007669"/>
    <property type="project" value="UniProtKB-UniRule"/>
</dbReference>
<dbReference type="GO" id="GO:0003743">
    <property type="term" value="F:translation initiation factor activity"/>
    <property type="evidence" value="ECO:0007669"/>
    <property type="project" value="UniProtKB-UniRule"/>
</dbReference>
<dbReference type="SUPFAM" id="SSF50249">
    <property type="entry name" value="Nucleic acid-binding proteins"/>
    <property type="match status" value="1"/>
</dbReference>
<comment type="subunit">
    <text evidence="4">Component of the 30S ribosomal translation pre-initiation complex which assembles on the 30S ribosome in the order IF-2 and IF-3, IF-1 and N-formylmethionyl-tRNA(fMet); mRNA recruitment can occur at any time during PIC assembly.</text>
</comment>
<dbReference type="InterPro" id="IPR006196">
    <property type="entry name" value="RNA-binding_domain_S1_IF1"/>
</dbReference>
<comment type="caution">
    <text evidence="7">The sequence shown here is derived from an EMBL/GenBank/DDBJ whole genome shotgun (WGS) entry which is preliminary data.</text>
</comment>
<dbReference type="PANTHER" id="PTHR33370">
    <property type="entry name" value="TRANSLATION INITIATION FACTOR IF-1, CHLOROPLASTIC"/>
    <property type="match status" value="1"/>
</dbReference>
<gene>
    <name evidence="4" type="primary">infA</name>
    <name evidence="7" type="ORF">A2627_04825</name>
</gene>
<evidence type="ECO:0000259" key="6">
    <source>
        <dbReference type="PROSITE" id="PS50832"/>
    </source>
</evidence>
<comment type="function">
    <text evidence="4">One of the essential components for the initiation of protein synthesis. Stabilizes the binding of IF-2 and IF-3 on the 30S subunit to which N-formylmethionyl-tRNA(fMet) subsequently binds. Helps modulate mRNA selection, yielding the 30S pre-initiation complex (PIC). Upon addition of the 50S ribosomal subunit IF-1, IF-2 and IF-3 are released leaving the mature 70S translation initiation complex.</text>
</comment>
<feature type="domain" description="S1-like" evidence="6">
    <location>
        <begin position="12"/>
        <end position="72"/>
    </location>
</feature>